<name>A0AAV1UDA0_9STRA</name>
<organism evidence="1 2">
    <name type="scientific">Peronospora matthiolae</name>
    <dbReference type="NCBI Taxonomy" id="2874970"/>
    <lineage>
        <taxon>Eukaryota</taxon>
        <taxon>Sar</taxon>
        <taxon>Stramenopiles</taxon>
        <taxon>Oomycota</taxon>
        <taxon>Peronosporomycetes</taxon>
        <taxon>Peronosporales</taxon>
        <taxon>Peronosporaceae</taxon>
        <taxon>Peronospora</taxon>
    </lineage>
</organism>
<gene>
    <name evidence="1" type="ORF">PM001_LOCUS17351</name>
</gene>
<dbReference type="InterPro" id="IPR043502">
    <property type="entry name" value="DNA/RNA_pol_sf"/>
</dbReference>
<dbReference type="InterPro" id="IPR050951">
    <property type="entry name" value="Retrovirus_Pol_polyprotein"/>
</dbReference>
<dbReference type="Proteomes" id="UP001162060">
    <property type="component" value="Unassembled WGS sequence"/>
</dbReference>
<dbReference type="AlphaFoldDB" id="A0AAV1UDA0"/>
<evidence type="ECO:0008006" key="3">
    <source>
        <dbReference type="Google" id="ProtNLM"/>
    </source>
</evidence>
<dbReference type="EMBL" id="CAKLBY020000188">
    <property type="protein sequence ID" value="CAK7932201.1"/>
    <property type="molecule type" value="Genomic_DNA"/>
</dbReference>
<dbReference type="SUPFAM" id="SSF56672">
    <property type="entry name" value="DNA/RNA polymerases"/>
    <property type="match status" value="1"/>
</dbReference>
<protein>
    <recommendedName>
        <fullName evidence="3">Reverse transcriptase</fullName>
    </recommendedName>
</protein>
<comment type="caution">
    <text evidence="1">The sequence shown here is derived from an EMBL/GenBank/DDBJ whole genome shotgun (WGS) entry which is preliminary data.</text>
</comment>
<evidence type="ECO:0000313" key="1">
    <source>
        <dbReference type="EMBL" id="CAK7932201.1"/>
    </source>
</evidence>
<proteinExistence type="predicted"/>
<sequence length="115" mass="13136">MDGKKKVEVQGIYVRKDLTLMREHELFANLKKRIFAVNEISLLGCIVGDNGVRPDLEKIKAISGWPVPVDVKGLRKFLGLAAYLHRYSRNYAEMTTISCGLLRQRFCNRLRVDAV</sequence>
<dbReference type="PANTHER" id="PTHR37984">
    <property type="entry name" value="PROTEIN CBG26694"/>
    <property type="match status" value="1"/>
</dbReference>
<dbReference type="Gene3D" id="3.30.70.270">
    <property type="match status" value="2"/>
</dbReference>
<reference evidence="1" key="1">
    <citation type="submission" date="2024-01" db="EMBL/GenBank/DDBJ databases">
        <authorList>
            <person name="Webb A."/>
        </authorList>
    </citation>
    <scope>NUCLEOTIDE SEQUENCE</scope>
    <source>
        <strain evidence="1">Pm1</strain>
    </source>
</reference>
<dbReference type="InterPro" id="IPR043128">
    <property type="entry name" value="Rev_trsase/Diguanyl_cyclase"/>
</dbReference>
<accession>A0AAV1UDA0</accession>
<evidence type="ECO:0000313" key="2">
    <source>
        <dbReference type="Proteomes" id="UP001162060"/>
    </source>
</evidence>
<dbReference type="PANTHER" id="PTHR37984:SF5">
    <property type="entry name" value="PROTEIN NYNRIN-LIKE"/>
    <property type="match status" value="1"/>
</dbReference>